<feature type="region of interest" description="Disordered" evidence="9">
    <location>
        <begin position="1069"/>
        <end position="1094"/>
    </location>
</feature>
<evidence type="ECO:0000256" key="8">
    <source>
        <dbReference type="PROSITE-ProRule" id="PRU00042"/>
    </source>
</evidence>
<comment type="caution">
    <text evidence="11">The sequence shown here is derived from an EMBL/GenBank/DDBJ whole genome shotgun (WGS) entry which is preliminary data.</text>
</comment>
<dbReference type="GO" id="GO:0005634">
    <property type="term" value="C:nucleus"/>
    <property type="evidence" value="ECO:0007669"/>
    <property type="project" value="TreeGrafter"/>
</dbReference>
<evidence type="ECO:0000313" key="11">
    <source>
        <dbReference type="EMBL" id="TNN07888.1"/>
    </source>
</evidence>
<dbReference type="PROSITE" id="PS00028">
    <property type="entry name" value="ZINC_FINGER_C2H2_1"/>
    <property type="match status" value="4"/>
</dbReference>
<dbReference type="OrthoDB" id="6248854at2759"/>
<feature type="compositionally biased region" description="Polar residues" evidence="9">
    <location>
        <begin position="720"/>
        <end position="733"/>
    </location>
</feature>
<keyword evidence="5" id="KW-0805">Transcription regulation</keyword>
<keyword evidence="7" id="KW-0539">Nucleus</keyword>
<keyword evidence="2" id="KW-0677">Repeat</keyword>
<evidence type="ECO:0000256" key="3">
    <source>
        <dbReference type="ARBA" id="ARBA00022771"/>
    </source>
</evidence>
<feature type="region of interest" description="Disordered" evidence="9">
    <location>
        <begin position="839"/>
        <end position="863"/>
    </location>
</feature>
<feature type="domain" description="C2H2-type" evidence="10">
    <location>
        <begin position="885"/>
        <end position="909"/>
    </location>
</feature>
<keyword evidence="3 8" id="KW-0863">Zinc-finger</keyword>
<evidence type="ECO:0000256" key="7">
    <source>
        <dbReference type="ARBA" id="ARBA00023242"/>
    </source>
</evidence>
<evidence type="ECO:0000313" key="12">
    <source>
        <dbReference type="Proteomes" id="UP000311919"/>
    </source>
</evidence>
<evidence type="ECO:0000256" key="2">
    <source>
        <dbReference type="ARBA" id="ARBA00022737"/>
    </source>
</evidence>
<feature type="region of interest" description="Disordered" evidence="9">
    <location>
        <begin position="708"/>
        <end position="733"/>
    </location>
</feature>
<evidence type="ECO:0000256" key="6">
    <source>
        <dbReference type="ARBA" id="ARBA00023163"/>
    </source>
</evidence>
<name>A0A4Z2CUV1_SCHJA</name>
<reference evidence="11 12" key="1">
    <citation type="submission" date="2019-03" db="EMBL/GenBank/DDBJ databases">
        <title>An improved genome assembly of the fluke Schistosoma japonicum.</title>
        <authorList>
            <person name="Hu W."/>
            <person name="Luo F."/>
            <person name="Yin M."/>
            <person name="Mo X."/>
            <person name="Sun C."/>
            <person name="Wu Q."/>
            <person name="Zhu B."/>
            <person name="Xiang M."/>
            <person name="Wang J."/>
            <person name="Wang Y."/>
            <person name="Zhang T."/>
            <person name="Xu B."/>
            <person name="Zheng H."/>
            <person name="Feng Z."/>
        </authorList>
    </citation>
    <scope>NUCLEOTIDE SEQUENCE [LARGE SCALE GENOMIC DNA]</scope>
    <source>
        <strain evidence="11">HuSjv2</strain>
        <tissue evidence="11">Worms</tissue>
    </source>
</reference>
<dbReference type="PROSITE" id="PS50157">
    <property type="entry name" value="ZINC_FINGER_C2H2_2"/>
    <property type="match status" value="2"/>
</dbReference>
<sequence>MKSTEDSSKLVHLNSIPNQTVKEYGTPKNQKRHSFVGNVCNVVSKKTINEFKEIQSDKQVAFTLIGAHSSLSSSSEFPQKARRSLLDWDSFINLPKKPRNLSLTTDDSLRPLPTKIAASGSPIKLKHEGNKRESSCLSPVKGNELTENVKLTSLKCYTEQDRVFINNGYSSSEERSKGIFTKEEESSNLTSTSYVASGVAAKNPIKTRRRRLSLFITGPNESKALLDQLDILSRKRNHKQIHAHKHKKSKLSPVQICETNETLVSVTKQNLCNGVQSPNSHIDTGDSIRFEKATCQSLSATCNLHENHKFAKDSSSQVLLNLTELMGNKSSSSKAVNGSQQNYSSTRNSLTVTHFEIQPSSLQKSHKLPKDLIATHSHGNLTNKTVFHCLYCTHQFSEKRLRLKHMVACQLAPKHLTKKKLFEISQTYESSSISSQCSNLVNNVDDEISISNGVICQVNQTLQNKHLNGTGKFVGDRNPLRIPYQNHLKVDHAIDLKSKPDTPVRSSTTYSLNNPDNLLVRNPHPFIDISSFNDICTKPSEGHLFSGNNQLYESDENIWRNYRPSYNGPYTCSFCYRVIHNRSNFARHMAACKTRISLSTSYTPSPKTSSRKNKHKCHFMFKSSHKVKSQSENLKKQSSRSRKLHTELSEVNQDLNADLDSNENVVNSEEKLQDVSDLSLFDKEVAGLRDSEGSQRGCIEEVPIVTEFHENDSTEDGQENRMSPSRTGEPDASTTSLLVVNEQNVFNVNGTPNVFTCFTCSSSYRHRASLLRHGRVSRHKVDPDLNADMDSNENVVNSEEKLQDVSDLSLFDKEVAGLRDSEGSQRGCIEEVPIVTEFHENDSTEDGQENRMSPSRTGEPDASTTSLLVVNEQNVFNVNGTPNVFTCFTCSSSYRHRASLLRHGRVSRHKVDNCRILNGTRVVSIVCPVNGSKDCLKGRSVKNRVLSNLCAKKCGQSESLDRGVDDRQQNAHLSEVHNTDNYSLASEISTKPSKTASYTSSSSDIMDEPLKIDHASNRSADKSMRASEFVNCLTTGVLKVKQTSEMNPLTSNPTMLTGKPYSLGLRRRLSVQSDQSTPITSKLNRRENRSASPYSLRHPRIEEEISKCSRRSSVSTQSLSDNLIDDVKSIISNATTIPASDHNFKNIVPPPSVVFTCSWCNRTGFKCFRYLQIHRARCSSRPSWLNKQKPVLSTNNNKKIKTPTICEQCHREFRSIHGLKVHQNLGCHKKSIHIHDEASLFSSSSSQSMACPGCPPNALLFESTDQLLKHLLTLKSSTGSNHTNRSQYWPTVLSVPNLGYGCHICGILLASESRLDKHKKACHEAWLFEEQQNISPNKRFSNS</sequence>
<evidence type="ECO:0000256" key="5">
    <source>
        <dbReference type="ARBA" id="ARBA00023015"/>
    </source>
</evidence>
<feature type="domain" description="C2H2-type" evidence="10">
    <location>
        <begin position="755"/>
        <end position="784"/>
    </location>
</feature>
<accession>A0A4Z2CUV1</accession>
<evidence type="ECO:0000256" key="9">
    <source>
        <dbReference type="SAM" id="MobiDB-lite"/>
    </source>
</evidence>
<evidence type="ECO:0000256" key="1">
    <source>
        <dbReference type="ARBA" id="ARBA00022723"/>
    </source>
</evidence>
<dbReference type="GO" id="GO:0003677">
    <property type="term" value="F:DNA binding"/>
    <property type="evidence" value="ECO:0007669"/>
    <property type="project" value="UniProtKB-KW"/>
</dbReference>
<dbReference type="SMART" id="SM00355">
    <property type="entry name" value="ZnF_C2H2"/>
    <property type="match status" value="5"/>
</dbReference>
<dbReference type="PANTHER" id="PTHR24394">
    <property type="entry name" value="ZINC FINGER PROTEIN"/>
    <property type="match status" value="1"/>
</dbReference>
<organism evidence="11 12">
    <name type="scientific">Schistosoma japonicum</name>
    <name type="common">Blood fluke</name>
    <dbReference type="NCBI Taxonomy" id="6182"/>
    <lineage>
        <taxon>Eukaryota</taxon>
        <taxon>Metazoa</taxon>
        <taxon>Spiralia</taxon>
        <taxon>Lophotrochozoa</taxon>
        <taxon>Platyhelminthes</taxon>
        <taxon>Trematoda</taxon>
        <taxon>Digenea</taxon>
        <taxon>Strigeidida</taxon>
        <taxon>Schistosomatoidea</taxon>
        <taxon>Schistosomatidae</taxon>
        <taxon>Schistosoma</taxon>
    </lineage>
</organism>
<feature type="compositionally biased region" description="Polar residues" evidence="9">
    <location>
        <begin position="1070"/>
        <end position="1082"/>
    </location>
</feature>
<dbReference type="GO" id="GO:0000981">
    <property type="term" value="F:DNA-binding transcription factor activity, RNA polymerase II-specific"/>
    <property type="evidence" value="ECO:0007669"/>
    <property type="project" value="TreeGrafter"/>
</dbReference>
<dbReference type="GO" id="GO:0008270">
    <property type="term" value="F:zinc ion binding"/>
    <property type="evidence" value="ECO:0007669"/>
    <property type="project" value="UniProtKB-KW"/>
</dbReference>
<dbReference type="EMBL" id="SKCS01000420">
    <property type="protein sequence ID" value="TNN07888.1"/>
    <property type="molecule type" value="Genomic_DNA"/>
</dbReference>
<feature type="region of interest" description="Disordered" evidence="9">
    <location>
        <begin position="628"/>
        <end position="656"/>
    </location>
</feature>
<dbReference type="STRING" id="6182.A0A4Z2CUV1"/>
<feature type="compositionally biased region" description="Polar residues" evidence="9">
    <location>
        <begin position="850"/>
        <end position="863"/>
    </location>
</feature>
<gene>
    <name evidence="11" type="ORF">EWB00_007473</name>
</gene>
<evidence type="ECO:0000259" key="10">
    <source>
        <dbReference type="PROSITE" id="PS50157"/>
    </source>
</evidence>
<protein>
    <submittedName>
        <fullName evidence="11">Zinc finger C2H2</fullName>
    </submittedName>
</protein>
<keyword evidence="4" id="KW-0862">Zinc</keyword>
<keyword evidence="12" id="KW-1185">Reference proteome</keyword>
<keyword evidence="6" id="KW-0804">Transcription</keyword>
<evidence type="ECO:0000256" key="4">
    <source>
        <dbReference type="ARBA" id="ARBA00022833"/>
    </source>
</evidence>
<dbReference type="PANTHER" id="PTHR24394:SF48">
    <property type="entry name" value="ZINC FINGER PROTEIN 771"/>
    <property type="match status" value="1"/>
</dbReference>
<dbReference type="InterPro" id="IPR013087">
    <property type="entry name" value="Znf_C2H2_type"/>
</dbReference>
<keyword evidence="1" id="KW-0479">Metal-binding</keyword>
<proteinExistence type="predicted"/>
<dbReference type="Proteomes" id="UP000311919">
    <property type="component" value="Unassembled WGS sequence"/>
</dbReference>